<reference evidence="1" key="1">
    <citation type="submission" date="2021-02" db="EMBL/GenBank/DDBJ databases">
        <title>First Annotated Genome of the Yellow-green Alga Tribonema minus.</title>
        <authorList>
            <person name="Mahan K.M."/>
        </authorList>
    </citation>
    <scope>NUCLEOTIDE SEQUENCE</scope>
    <source>
        <strain evidence="1">UTEX B ZZ1240</strain>
    </source>
</reference>
<name>A0A835Z3Q8_9STRA</name>
<accession>A0A835Z3Q8</accession>
<evidence type="ECO:0000313" key="1">
    <source>
        <dbReference type="EMBL" id="KAG5184460.1"/>
    </source>
</evidence>
<protein>
    <submittedName>
        <fullName evidence="1">Uncharacterized protein</fullName>
    </submittedName>
</protein>
<dbReference type="OrthoDB" id="447489at2759"/>
<comment type="caution">
    <text evidence="1">The sequence shown here is derived from an EMBL/GenBank/DDBJ whole genome shotgun (WGS) entry which is preliminary data.</text>
</comment>
<gene>
    <name evidence="1" type="ORF">JKP88DRAFT_181251</name>
</gene>
<sequence length="105" mass="11471">MRLIGAKHPLKRLAGRCVITLEDVVNMYREQGGGCLYTGVPFTTDGDWRVSLERKNVDVGYTRQNCCLIAMEFQGTDFTALMHITAMPGLGSGPKAMACLPGFNS</sequence>
<proteinExistence type="predicted"/>
<organism evidence="1 2">
    <name type="scientific">Tribonema minus</name>
    <dbReference type="NCBI Taxonomy" id="303371"/>
    <lineage>
        <taxon>Eukaryota</taxon>
        <taxon>Sar</taxon>
        <taxon>Stramenopiles</taxon>
        <taxon>Ochrophyta</taxon>
        <taxon>PX clade</taxon>
        <taxon>Xanthophyceae</taxon>
        <taxon>Tribonematales</taxon>
        <taxon>Tribonemataceae</taxon>
        <taxon>Tribonema</taxon>
    </lineage>
</organism>
<keyword evidence="2" id="KW-1185">Reference proteome</keyword>
<dbReference type="AlphaFoldDB" id="A0A835Z3Q8"/>
<dbReference type="EMBL" id="JAFCMP010000166">
    <property type="protein sequence ID" value="KAG5184460.1"/>
    <property type="molecule type" value="Genomic_DNA"/>
</dbReference>
<evidence type="ECO:0000313" key="2">
    <source>
        <dbReference type="Proteomes" id="UP000664859"/>
    </source>
</evidence>
<dbReference type="Proteomes" id="UP000664859">
    <property type="component" value="Unassembled WGS sequence"/>
</dbReference>